<evidence type="ECO:0000313" key="1">
    <source>
        <dbReference type="EMBL" id="SEB73197.1"/>
    </source>
</evidence>
<name>A0A1H4LRD1_9HYPH</name>
<dbReference type="PROSITE" id="PS51257">
    <property type="entry name" value="PROKAR_LIPOPROTEIN"/>
    <property type="match status" value="1"/>
</dbReference>
<organism evidence="1 2">
    <name type="scientific">Nitratireductor aquibiodomus</name>
    <dbReference type="NCBI Taxonomy" id="204799"/>
    <lineage>
        <taxon>Bacteria</taxon>
        <taxon>Pseudomonadati</taxon>
        <taxon>Pseudomonadota</taxon>
        <taxon>Alphaproteobacteria</taxon>
        <taxon>Hyphomicrobiales</taxon>
        <taxon>Phyllobacteriaceae</taxon>
        <taxon>Nitratireductor</taxon>
    </lineage>
</organism>
<gene>
    <name evidence="1" type="ORF">SAMN05216452_2958</name>
</gene>
<dbReference type="Proteomes" id="UP000199064">
    <property type="component" value="Unassembled WGS sequence"/>
</dbReference>
<dbReference type="AlphaFoldDB" id="A0A1H4LRD1"/>
<protein>
    <submittedName>
        <fullName evidence="1">Putative transposase of IS4/5 family</fullName>
    </submittedName>
</protein>
<reference evidence="2" key="1">
    <citation type="submission" date="2016-10" db="EMBL/GenBank/DDBJ databases">
        <authorList>
            <person name="Varghese N."/>
            <person name="Submissions S."/>
        </authorList>
    </citation>
    <scope>NUCLEOTIDE SEQUENCE [LARGE SCALE GENOMIC DNA]</scope>
    <source>
        <strain evidence="2">ES.061</strain>
    </source>
</reference>
<evidence type="ECO:0000313" key="2">
    <source>
        <dbReference type="Proteomes" id="UP000199064"/>
    </source>
</evidence>
<accession>A0A1H4LRD1</accession>
<proteinExistence type="predicted"/>
<dbReference type="EMBL" id="FNSL01000001">
    <property type="protein sequence ID" value="SEB73197.1"/>
    <property type="molecule type" value="Genomic_DNA"/>
</dbReference>
<keyword evidence="2" id="KW-1185">Reference proteome</keyword>
<sequence>MGLRILNAVQIRLKAGFLKPAMVGPMWMACRHWHNLPKRYGKWKTVHKRFTRCSKAGVPNGFSLTPSTTPITITSGSAGFSLHLLVYRTPL</sequence>